<dbReference type="AlphaFoldDB" id="A0A5J4PU62"/>
<dbReference type="GO" id="GO:0003924">
    <property type="term" value="F:GTPase activity"/>
    <property type="evidence" value="ECO:0007669"/>
    <property type="project" value="InterPro"/>
</dbReference>
<gene>
    <name evidence="4" type="ORF">EZS28_055801</name>
</gene>
<dbReference type="Pfam" id="PF00025">
    <property type="entry name" value="Arf"/>
    <property type="match status" value="1"/>
</dbReference>
<evidence type="ECO:0000256" key="1">
    <source>
        <dbReference type="ARBA" id="ARBA00022741"/>
    </source>
</evidence>
<evidence type="ECO:0000256" key="3">
    <source>
        <dbReference type="PIRSR" id="PIRSR606689-1"/>
    </source>
</evidence>
<dbReference type="SUPFAM" id="SSF52540">
    <property type="entry name" value="P-loop containing nucleoside triphosphate hydrolases"/>
    <property type="match status" value="1"/>
</dbReference>
<dbReference type="EMBL" id="SNRW01048434">
    <property type="protein sequence ID" value="KAA6313176.1"/>
    <property type="molecule type" value="Genomic_DNA"/>
</dbReference>
<proteinExistence type="predicted"/>
<organism evidence="4 5">
    <name type="scientific">Streblomastix strix</name>
    <dbReference type="NCBI Taxonomy" id="222440"/>
    <lineage>
        <taxon>Eukaryota</taxon>
        <taxon>Metamonada</taxon>
        <taxon>Preaxostyla</taxon>
        <taxon>Oxymonadida</taxon>
        <taxon>Streblomastigidae</taxon>
        <taxon>Streblomastix</taxon>
    </lineage>
</organism>
<dbReference type="Gene3D" id="3.40.50.300">
    <property type="entry name" value="P-loop containing nucleotide triphosphate hydrolases"/>
    <property type="match status" value="1"/>
</dbReference>
<name>A0A5J4PU62_9EUKA</name>
<feature type="binding site" evidence="3">
    <location>
        <begin position="30"/>
        <end position="33"/>
    </location>
    <ligand>
        <name>GTP</name>
        <dbReference type="ChEBI" id="CHEBI:37565"/>
    </ligand>
</feature>
<accession>A0A5J4PU62</accession>
<keyword evidence="2 3" id="KW-0342">GTP-binding</keyword>
<evidence type="ECO:0000313" key="4">
    <source>
        <dbReference type="EMBL" id="KAA6313176.1"/>
    </source>
</evidence>
<feature type="non-terminal residue" evidence="4">
    <location>
        <position position="1"/>
    </location>
</feature>
<dbReference type="PANTHER" id="PTHR45732">
    <property type="entry name" value="ADP-RIBOSYLATION FACTOR-LIKE PROTEIN 8"/>
    <property type="match status" value="1"/>
</dbReference>
<comment type="caution">
    <text evidence="4">The sequence shown here is derived from an EMBL/GenBank/DDBJ whole genome shotgun (WGS) entry which is preliminary data.</text>
</comment>
<evidence type="ECO:0000256" key="2">
    <source>
        <dbReference type="ARBA" id="ARBA00023134"/>
    </source>
</evidence>
<evidence type="ECO:0000313" key="5">
    <source>
        <dbReference type="Proteomes" id="UP000324800"/>
    </source>
</evidence>
<protein>
    <submittedName>
        <fullName evidence="4">Uncharacterized protein</fullName>
    </submittedName>
</protein>
<dbReference type="GO" id="GO:0005525">
    <property type="term" value="F:GTP binding"/>
    <property type="evidence" value="ECO:0007669"/>
    <property type="project" value="UniProtKB-KW"/>
</dbReference>
<dbReference type="InterPro" id="IPR006689">
    <property type="entry name" value="Small_GTPase_ARF/SAR"/>
</dbReference>
<dbReference type="Proteomes" id="UP000324800">
    <property type="component" value="Unassembled WGS sequence"/>
</dbReference>
<keyword evidence="1 3" id="KW-0547">Nucleotide-binding</keyword>
<dbReference type="InterPro" id="IPR027417">
    <property type="entry name" value="P-loop_NTPase"/>
</dbReference>
<dbReference type="OrthoDB" id="2011769at2759"/>
<sequence>GSTSVSGNEEQEWKNDSSGIGNAALLVLGNKNDLEPHLSVEELVKKMELEKITDRDVSVYSISCKTASYIRETVNWLTDHSKSKMQSAYRQEQRRRLQHSNRIIHPI</sequence>
<reference evidence="4 5" key="1">
    <citation type="submission" date="2019-03" db="EMBL/GenBank/DDBJ databases">
        <title>Single cell metagenomics reveals metabolic interactions within the superorganism composed of flagellate Streblomastix strix and complex community of Bacteroidetes bacteria on its surface.</title>
        <authorList>
            <person name="Treitli S.C."/>
            <person name="Kolisko M."/>
            <person name="Husnik F."/>
            <person name="Keeling P."/>
            <person name="Hampl V."/>
        </authorList>
    </citation>
    <scope>NUCLEOTIDE SEQUENCE [LARGE SCALE GENOMIC DNA]</scope>
    <source>
        <strain evidence="4">ST1C</strain>
    </source>
</reference>
<dbReference type="PANTHER" id="PTHR45732:SF7">
    <property type="entry name" value="ADP-RIBOSYLATION FACTOR-LIKE PROTEIN 8"/>
    <property type="match status" value="1"/>
</dbReference>